<dbReference type="InParanoid" id="A0A078AZ45"/>
<dbReference type="InterPro" id="IPR059029">
    <property type="entry name" value="FAM13A_dom"/>
</dbReference>
<proteinExistence type="predicted"/>
<evidence type="ECO:0000313" key="4">
    <source>
        <dbReference type="EMBL" id="CDW86088.1"/>
    </source>
</evidence>
<feature type="region of interest" description="Disordered" evidence="2">
    <location>
        <begin position="173"/>
        <end position="233"/>
    </location>
</feature>
<evidence type="ECO:0000256" key="1">
    <source>
        <dbReference type="SAM" id="Coils"/>
    </source>
</evidence>
<feature type="compositionally biased region" description="Low complexity" evidence="2">
    <location>
        <begin position="198"/>
        <end position="229"/>
    </location>
</feature>
<evidence type="ECO:0000256" key="2">
    <source>
        <dbReference type="SAM" id="MobiDB-lite"/>
    </source>
</evidence>
<feature type="domain" description="FAM13A-like" evidence="3">
    <location>
        <begin position="113"/>
        <end position="169"/>
    </location>
</feature>
<accession>A0A078AZ45</accession>
<dbReference type="OrthoDB" id="2161449at2759"/>
<dbReference type="OMA" id="NIQEWIQ"/>
<reference evidence="4 5" key="1">
    <citation type="submission" date="2014-06" db="EMBL/GenBank/DDBJ databases">
        <authorList>
            <person name="Swart Estienne"/>
        </authorList>
    </citation>
    <scope>NUCLEOTIDE SEQUENCE [LARGE SCALE GENOMIC DNA]</scope>
    <source>
        <strain evidence="4 5">130c</strain>
    </source>
</reference>
<feature type="domain" description="FAM13A-like" evidence="3">
    <location>
        <begin position="289"/>
        <end position="352"/>
    </location>
</feature>
<sequence>MEFDILNEILTGTVAQLFTDLSKHANYMKTSSQMGQDKSEIPKQFDFYSGSGLSGSYGGSGSSLTNSSDNGGRHSVDSNIQEWIQGDAKIKLQDALSKLGLDSTKINGKHLMTYSLEELNLEKKKVKNELKQYDQSFLNKFNRLPNRPEKEPMRNIYMYYKRLKQAITKTQAIGGAGGQGRSQSMGAARQNPRNGYIQMGSQPQPQHQSMSQPQTRASSIASSGQLSSGYLSDNVANPEEQKYEEDKLVNAQVSSLVTNTQSSTTGGSQSDSQYLMKKYNLRSIFDAERKAVELKNERKGLRTKLDKFQKDFETNHKRKIAYTKDIAPVASEFKRYRELKIELQKFEAILANQYDKKNNTAFQ</sequence>
<keyword evidence="5" id="KW-1185">Reference proteome</keyword>
<evidence type="ECO:0000259" key="3">
    <source>
        <dbReference type="Pfam" id="PF26116"/>
    </source>
</evidence>
<name>A0A078AZ45_STYLE</name>
<feature type="coiled-coil region" evidence="1">
    <location>
        <begin position="284"/>
        <end position="311"/>
    </location>
</feature>
<dbReference type="Proteomes" id="UP000039865">
    <property type="component" value="Unassembled WGS sequence"/>
</dbReference>
<organism evidence="4 5">
    <name type="scientific">Stylonychia lemnae</name>
    <name type="common">Ciliate</name>
    <dbReference type="NCBI Taxonomy" id="5949"/>
    <lineage>
        <taxon>Eukaryota</taxon>
        <taxon>Sar</taxon>
        <taxon>Alveolata</taxon>
        <taxon>Ciliophora</taxon>
        <taxon>Intramacronucleata</taxon>
        <taxon>Spirotrichea</taxon>
        <taxon>Stichotrichia</taxon>
        <taxon>Sporadotrichida</taxon>
        <taxon>Oxytrichidae</taxon>
        <taxon>Stylonychinae</taxon>
        <taxon>Stylonychia</taxon>
    </lineage>
</organism>
<dbReference type="Pfam" id="PF26116">
    <property type="entry name" value="FAM13A"/>
    <property type="match status" value="2"/>
</dbReference>
<evidence type="ECO:0000313" key="5">
    <source>
        <dbReference type="Proteomes" id="UP000039865"/>
    </source>
</evidence>
<protein>
    <recommendedName>
        <fullName evidence="3">FAM13A-like domain-containing protein</fullName>
    </recommendedName>
</protein>
<dbReference type="EMBL" id="CCKQ01014333">
    <property type="protein sequence ID" value="CDW86088.1"/>
    <property type="molecule type" value="Genomic_DNA"/>
</dbReference>
<keyword evidence="1" id="KW-0175">Coiled coil</keyword>
<gene>
    <name evidence="4" type="primary">Contig3720.g163</name>
    <name evidence="4" type="ORF">STYLEM_15179</name>
</gene>
<dbReference type="AlphaFoldDB" id="A0A078AZ45"/>